<reference evidence="9" key="1">
    <citation type="submission" date="2023-06" db="EMBL/GenBank/DDBJ databases">
        <title>Phylogenetic Diversity of Rhizobium strains.</title>
        <authorList>
            <person name="Moura F.T."/>
            <person name="Helene L.C.F."/>
            <person name="Hungria M."/>
        </authorList>
    </citation>
    <scope>NUCLEOTIDE SEQUENCE</scope>
    <source>
        <strain evidence="9">CCGE526</strain>
    </source>
</reference>
<evidence type="ECO:0000313" key="9">
    <source>
        <dbReference type="EMBL" id="MDL2400359.1"/>
    </source>
</evidence>
<feature type="domain" description="ABC transmembrane type-1" evidence="8">
    <location>
        <begin position="48"/>
        <end position="261"/>
    </location>
</feature>
<sequence length="275" mass="30621">MLLFLAGPTLVSLYLSFTNFNLLNPPKWIGMMNYVRLFTMDSRYLTSLRVTFTYVAFAVPLNLAFALALAMLLNAKIKGLGLYRAVYYVPSLLGGSVAIAILWRQVFGPNGIVAQILAVFGIQGASWVSSPNSALWTLIILHVWQFGSPMIIFLAGLKQIPKELYEAAVVDGAGRWQQFRMITVPMLTPVIFFNLILQIINSFQAFTPAFIVSGGTGGPLDSTLFYTLYLYLQGFGNFRMGYASAMGWVLLIIIGAFTALAFLSSKYWVHYEDER</sequence>
<feature type="transmembrane region" description="Helical" evidence="7">
    <location>
        <begin position="241"/>
        <end position="263"/>
    </location>
</feature>
<dbReference type="PANTHER" id="PTHR30193:SF1">
    <property type="entry name" value="ABC TRANSPORTER PERMEASE PROTEIN YESP-RELATED"/>
    <property type="match status" value="1"/>
</dbReference>
<evidence type="ECO:0000256" key="6">
    <source>
        <dbReference type="ARBA" id="ARBA00023136"/>
    </source>
</evidence>
<dbReference type="CDD" id="cd06261">
    <property type="entry name" value="TM_PBP2"/>
    <property type="match status" value="1"/>
</dbReference>
<feature type="transmembrane region" description="Helical" evidence="7">
    <location>
        <begin position="177"/>
        <end position="197"/>
    </location>
</feature>
<evidence type="ECO:0000256" key="3">
    <source>
        <dbReference type="ARBA" id="ARBA00022475"/>
    </source>
</evidence>
<dbReference type="RefSeq" id="WP_285869608.1">
    <property type="nucleotide sequence ID" value="NZ_JARFYM010000011.1"/>
</dbReference>
<evidence type="ECO:0000256" key="2">
    <source>
        <dbReference type="ARBA" id="ARBA00022448"/>
    </source>
</evidence>
<proteinExistence type="inferred from homology"/>
<keyword evidence="4 7" id="KW-0812">Transmembrane</keyword>
<feature type="transmembrane region" description="Helical" evidence="7">
    <location>
        <begin position="209"/>
        <end position="229"/>
    </location>
</feature>
<comment type="similarity">
    <text evidence="7">Belongs to the binding-protein-dependent transport system permease family.</text>
</comment>
<evidence type="ECO:0000256" key="4">
    <source>
        <dbReference type="ARBA" id="ARBA00022692"/>
    </source>
</evidence>
<evidence type="ECO:0000256" key="7">
    <source>
        <dbReference type="RuleBase" id="RU363032"/>
    </source>
</evidence>
<comment type="subcellular location">
    <subcellularLocation>
        <location evidence="1 7">Cell membrane</location>
        <topology evidence="1 7">Multi-pass membrane protein</topology>
    </subcellularLocation>
</comment>
<keyword evidence="10" id="KW-1185">Reference proteome</keyword>
<feature type="transmembrane region" description="Helical" evidence="7">
    <location>
        <begin position="112"/>
        <end position="128"/>
    </location>
</feature>
<evidence type="ECO:0000256" key="1">
    <source>
        <dbReference type="ARBA" id="ARBA00004651"/>
    </source>
</evidence>
<dbReference type="PANTHER" id="PTHR30193">
    <property type="entry name" value="ABC TRANSPORTER PERMEASE PROTEIN"/>
    <property type="match status" value="1"/>
</dbReference>
<dbReference type="Pfam" id="PF00528">
    <property type="entry name" value="BPD_transp_1"/>
    <property type="match status" value="1"/>
</dbReference>
<accession>A0ABT7JVI0</accession>
<dbReference type="SUPFAM" id="SSF161098">
    <property type="entry name" value="MetI-like"/>
    <property type="match status" value="1"/>
</dbReference>
<keyword evidence="2 7" id="KW-0813">Transport</keyword>
<gene>
    <name evidence="9" type="ORF">PY649_15750</name>
</gene>
<evidence type="ECO:0000256" key="5">
    <source>
        <dbReference type="ARBA" id="ARBA00022989"/>
    </source>
</evidence>
<dbReference type="InterPro" id="IPR035906">
    <property type="entry name" value="MetI-like_sf"/>
</dbReference>
<comment type="caution">
    <text evidence="9">The sequence shown here is derived from an EMBL/GenBank/DDBJ whole genome shotgun (WGS) entry which is preliminary data.</text>
</comment>
<evidence type="ECO:0000259" key="8">
    <source>
        <dbReference type="PROSITE" id="PS50928"/>
    </source>
</evidence>
<dbReference type="InterPro" id="IPR000515">
    <property type="entry name" value="MetI-like"/>
</dbReference>
<organism evidence="9 10">
    <name type="scientific">Rhizobium mayense</name>
    <dbReference type="NCBI Taxonomy" id="1312184"/>
    <lineage>
        <taxon>Bacteria</taxon>
        <taxon>Pseudomonadati</taxon>
        <taxon>Pseudomonadota</taxon>
        <taxon>Alphaproteobacteria</taxon>
        <taxon>Hyphomicrobiales</taxon>
        <taxon>Rhizobiaceae</taxon>
        <taxon>Rhizobium/Agrobacterium group</taxon>
        <taxon>Rhizobium</taxon>
    </lineage>
</organism>
<dbReference type="Gene3D" id="1.10.3720.10">
    <property type="entry name" value="MetI-like"/>
    <property type="match status" value="1"/>
</dbReference>
<keyword evidence="3" id="KW-1003">Cell membrane</keyword>
<keyword evidence="5 7" id="KW-1133">Transmembrane helix</keyword>
<feature type="transmembrane region" description="Helical" evidence="7">
    <location>
        <begin position="85"/>
        <end position="106"/>
    </location>
</feature>
<feature type="transmembrane region" description="Helical" evidence="7">
    <location>
        <begin position="135"/>
        <end position="157"/>
    </location>
</feature>
<protein>
    <submittedName>
        <fullName evidence="9">Sugar ABC transporter permease</fullName>
    </submittedName>
</protein>
<dbReference type="PROSITE" id="PS50928">
    <property type="entry name" value="ABC_TM1"/>
    <property type="match status" value="1"/>
</dbReference>
<dbReference type="EMBL" id="JARFYM010000011">
    <property type="protein sequence ID" value="MDL2400359.1"/>
    <property type="molecule type" value="Genomic_DNA"/>
</dbReference>
<keyword evidence="6 7" id="KW-0472">Membrane</keyword>
<name>A0ABT7JVI0_9HYPH</name>
<evidence type="ECO:0000313" key="10">
    <source>
        <dbReference type="Proteomes" id="UP001172645"/>
    </source>
</evidence>
<dbReference type="Proteomes" id="UP001172645">
    <property type="component" value="Unassembled WGS sequence"/>
</dbReference>
<feature type="transmembrane region" description="Helical" evidence="7">
    <location>
        <begin position="52"/>
        <end position="73"/>
    </location>
</feature>
<dbReference type="InterPro" id="IPR051393">
    <property type="entry name" value="ABC_transporter_permease"/>
</dbReference>